<evidence type="ECO:0000313" key="2">
    <source>
        <dbReference type="EMBL" id="KAF4656057.1"/>
    </source>
</evidence>
<keyword evidence="3" id="KW-1185">Reference proteome</keyword>
<gene>
    <name evidence="2" type="ORF">FOL47_009181</name>
</gene>
<accession>A0A7J6LA08</accession>
<dbReference type="AlphaFoldDB" id="A0A7J6LA08"/>
<protein>
    <recommendedName>
        <fullName evidence="4">Retrotransposon gag domain-containing protein</fullName>
    </recommendedName>
</protein>
<sequence>MYPHNVELLLLSGALVVIDAVVNKLISVRDFDTMQIVIRALRPEESFTGAKDPHSGTTWITEMYQETEGHPDVVRYLWLKKYTSSKVWNEVTANITPLARCYRDYERQLEKVVRHLRKSFDTDEHLHKTEHIFSNVNQGKGSVYDFVERLEELSGELYHLGSPILEYKLKWNLYNGLNDSELQLRVNDVLDDKDVNYADFKATVLRQYRRMTNSFGFKSKRDATGSPRRILGHANPVGLPVPQSTHYSPKLMAIRLMMKTNVDITSIWDEI</sequence>
<feature type="chain" id="PRO_5029623337" description="Retrotransposon gag domain-containing protein" evidence="1">
    <location>
        <begin position="21"/>
        <end position="271"/>
    </location>
</feature>
<dbReference type="Proteomes" id="UP000591131">
    <property type="component" value="Unassembled WGS sequence"/>
</dbReference>
<evidence type="ECO:0000313" key="3">
    <source>
        <dbReference type="Proteomes" id="UP000591131"/>
    </source>
</evidence>
<feature type="signal peptide" evidence="1">
    <location>
        <begin position="1"/>
        <end position="20"/>
    </location>
</feature>
<comment type="caution">
    <text evidence="2">The sequence shown here is derived from an EMBL/GenBank/DDBJ whole genome shotgun (WGS) entry which is preliminary data.</text>
</comment>
<dbReference type="EMBL" id="JAAPAO010000621">
    <property type="protein sequence ID" value="KAF4656057.1"/>
    <property type="molecule type" value="Genomic_DNA"/>
</dbReference>
<proteinExistence type="predicted"/>
<evidence type="ECO:0000256" key="1">
    <source>
        <dbReference type="SAM" id="SignalP"/>
    </source>
</evidence>
<dbReference type="OrthoDB" id="440886at2759"/>
<keyword evidence="1" id="KW-0732">Signal</keyword>
<reference evidence="2 3" key="1">
    <citation type="submission" date="2020-04" db="EMBL/GenBank/DDBJ databases">
        <title>Perkinsus chesapeaki whole genome sequence.</title>
        <authorList>
            <person name="Bogema D.R."/>
        </authorList>
    </citation>
    <scope>NUCLEOTIDE SEQUENCE [LARGE SCALE GENOMIC DNA]</scope>
    <source>
        <strain evidence="2">ATCC PRA-425</strain>
    </source>
</reference>
<evidence type="ECO:0008006" key="4">
    <source>
        <dbReference type="Google" id="ProtNLM"/>
    </source>
</evidence>
<organism evidence="2 3">
    <name type="scientific">Perkinsus chesapeaki</name>
    <name type="common">Clam parasite</name>
    <name type="synonym">Perkinsus andrewsi</name>
    <dbReference type="NCBI Taxonomy" id="330153"/>
    <lineage>
        <taxon>Eukaryota</taxon>
        <taxon>Sar</taxon>
        <taxon>Alveolata</taxon>
        <taxon>Perkinsozoa</taxon>
        <taxon>Perkinsea</taxon>
        <taxon>Perkinsida</taxon>
        <taxon>Perkinsidae</taxon>
        <taxon>Perkinsus</taxon>
    </lineage>
</organism>
<name>A0A7J6LA08_PERCH</name>